<dbReference type="AlphaFoldDB" id="A0AA37T8B2"/>
<organism evidence="1 2">
    <name type="scientific">Marinibactrum halimedae</name>
    <dbReference type="NCBI Taxonomy" id="1444977"/>
    <lineage>
        <taxon>Bacteria</taxon>
        <taxon>Pseudomonadati</taxon>
        <taxon>Pseudomonadota</taxon>
        <taxon>Gammaproteobacteria</taxon>
        <taxon>Cellvibrionales</taxon>
        <taxon>Cellvibrionaceae</taxon>
        <taxon>Marinibactrum</taxon>
    </lineage>
</organism>
<comment type="caution">
    <text evidence="1">The sequence shown here is derived from an EMBL/GenBank/DDBJ whole genome shotgun (WGS) entry which is preliminary data.</text>
</comment>
<sequence length="163" mass="17917">MAKYCRCHTCSNSPAQPNDMASNNPENVLGPLVQLGPNDILVHWSSRQFTRMMSTEIAHIDRRGVNPEPVCCSFYLYRNSQGPNQRPPQLRLLGLGGDYRYVIDNSVMRTPDASIYMKSNGMNINGPTEVVVVVGCGGYISFPNQPANTGLPGVTSDGINRQE</sequence>
<proteinExistence type="predicted"/>
<protein>
    <submittedName>
        <fullName evidence="1">Uncharacterized protein</fullName>
    </submittedName>
</protein>
<evidence type="ECO:0000313" key="1">
    <source>
        <dbReference type="EMBL" id="GLS25736.1"/>
    </source>
</evidence>
<gene>
    <name evidence="1" type="ORF">GCM10007877_14500</name>
</gene>
<reference evidence="1 2" key="1">
    <citation type="journal article" date="2014" name="Int. J. Syst. Evol. Microbiol.">
        <title>Complete genome sequence of Corynebacterium casei LMG S-19264T (=DSM 44701T), isolated from a smear-ripened cheese.</title>
        <authorList>
            <consortium name="US DOE Joint Genome Institute (JGI-PGF)"/>
            <person name="Walter F."/>
            <person name="Albersmeier A."/>
            <person name="Kalinowski J."/>
            <person name="Ruckert C."/>
        </authorList>
    </citation>
    <scope>NUCLEOTIDE SEQUENCE [LARGE SCALE GENOMIC DNA]</scope>
    <source>
        <strain evidence="1 2">NBRC 110095</strain>
    </source>
</reference>
<keyword evidence="2" id="KW-1185">Reference proteome</keyword>
<dbReference type="RefSeq" id="WP_232595667.1">
    <property type="nucleotide sequence ID" value="NZ_BSPD01000034.1"/>
</dbReference>
<name>A0AA37T8B2_9GAMM</name>
<dbReference type="Proteomes" id="UP001156870">
    <property type="component" value="Unassembled WGS sequence"/>
</dbReference>
<evidence type="ECO:0000313" key="2">
    <source>
        <dbReference type="Proteomes" id="UP001156870"/>
    </source>
</evidence>
<accession>A0AA37T8B2</accession>
<dbReference type="EMBL" id="BSPD01000034">
    <property type="protein sequence ID" value="GLS25736.1"/>
    <property type="molecule type" value="Genomic_DNA"/>
</dbReference>